<dbReference type="Pfam" id="PF19279">
    <property type="entry name" value="YegS_C"/>
    <property type="match status" value="1"/>
</dbReference>
<accession>A0A518BBX5</accession>
<dbReference type="PROSITE" id="PS50146">
    <property type="entry name" value="DAGK"/>
    <property type="match status" value="1"/>
</dbReference>
<proteinExistence type="predicted"/>
<dbReference type="EC" id="2.7.1.107" evidence="6"/>
<evidence type="ECO:0000259" key="5">
    <source>
        <dbReference type="PROSITE" id="PS50146"/>
    </source>
</evidence>
<dbReference type="GO" id="GO:0004143">
    <property type="term" value="F:ATP-dependent diacylglycerol kinase activity"/>
    <property type="evidence" value="ECO:0007669"/>
    <property type="project" value="UniProtKB-EC"/>
</dbReference>
<dbReference type="InterPro" id="IPR017438">
    <property type="entry name" value="ATP-NAD_kinase_N"/>
</dbReference>
<dbReference type="InterPro" id="IPR016064">
    <property type="entry name" value="NAD/diacylglycerol_kinase_sf"/>
</dbReference>
<dbReference type="PANTHER" id="PTHR12358:SF106">
    <property type="entry name" value="LIPID KINASE YEGS"/>
    <property type="match status" value="1"/>
</dbReference>
<dbReference type="Gene3D" id="3.40.50.10330">
    <property type="entry name" value="Probable inorganic polyphosphate/atp-NAD kinase, domain 1"/>
    <property type="match status" value="1"/>
</dbReference>
<evidence type="ECO:0000256" key="2">
    <source>
        <dbReference type="ARBA" id="ARBA00022741"/>
    </source>
</evidence>
<evidence type="ECO:0000313" key="6">
    <source>
        <dbReference type="EMBL" id="QDU64472.1"/>
    </source>
</evidence>
<dbReference type="SMART" id="SM00046">
    <property type="entry name" value="DAGKc"/>
    <property type="match status" value="1"/>
</dbReference>
<gene>
    <name evidence="6" type="primary">dagK_2</name>
    <name evidence="6" type="ORF">Pan216_53620</name>
</gene>
<protein>
    <submittedName>
        <fullName evidence="6">Diacylglycerol kinase</fullName>
        <ecNumber evidence="6">2.7.1.107</ecNumber>
    </submittedName>
</protein>
<dbReference type="SUPFAM" id="SSF111331">
    <property type="entry name" value="NAD kinase/diacylglycerol kinase-like"/>
    <property type="match status" value="1"/>
</dbReference>
<dbReference type="AlphaFoldDB" id="A0A518BBX5"/>
<keyword evidence="4" id="KW-0067">ATP-binding</keyword>
<dbReference type="InterPro" id="IPR045540">
    <property type="entry name" value="YegS/DAGK_C"/>
</dbReference>
<dbReference type="EMBL" id="CP036279">
    <property type="protein sequence ID" value="QDU64472.1"/>
    <property type="molecule type" value="Genomic_DNA"/>
</dbReference>
<keyword evidence="1 6" id="KW-0808">Transferase</keyword>
<evidence type="ECO:0000256" key="3">
    <source>
        <dbReference type="ARBA" id="ARBA00022777"/>
    </source>
</evidence>
<dbReference type="InterPro" id="IPR001206">
    <property type="entry name" value="Diacylglycerol_kinase_cat_dom"/>
</dbReference>
<organism evidence="6 7">
    <name type="scientific">Kolteria novifilia</name>
    <dbReference type="NCBI Taxonomy" id="2527975"/>
    <lineage>
        <taxon>Bacteria</taxon>
        <taxon>Pseudomonadati</taxon>
        <taxon>Planctomycetota</taxon>
        <taxon>Planctomycetia</taxon>
        <taxon>Kolteriales</taxon>
        <taxon>Kolteriaceae</taxon>
        <taxon>Kolteria</taxon>
    </lineage>
</organism>
<reference evidence="6 7" key="1">
    <citation type="submission" date="2019-02" db="EMBL/GenBank/DDBJ databases">
        <title>Deep-cultivation of Planctomycetes and their phenomic and genomic characterization uncovers novel biology.</title>
        <authorList>
            <person name="Wiegand S."/>
            <person name="Jogler M."/>
            <person name="Boedeker C."/>
            <person name="Pinto D."/>
            <person name="Vollmers J."/>
            <person name="Rivas-Marin E."/>
            <person name="Kohn T."/>
            <person name="Peeters S.H."/>
            <person name="Heuer A."/>
            <person name="Rast P."/>
            <person name="Oberbeckmann S."/>
            <person name="Bunk B."/>
            <person name="Jeske O."/>
            <person name="Meyerdierks A."/>
            <person name="Storesund J.E."/>
            <person name="Kallscheuer N."/>
            <person name="Luecker S."/>
            <person name="Lage O.M."/>
            <person name="Pohl T."/>
            <person name="Merkel B.J."/>
            <person name="Hornburger P."/>
            <person name="Mueller R.-W."/>
            <person name="Bruemmer F."/>
            <person name="Labrenz M."/>
            <person name="Spormann A.M."/>
            <person name="Op den Camp H."/>
            <person name="Overmann J."/>
            <person name="Amann R."/>
            <person name="Jetten M.S.M."/>
            <person name="Mascher T."/>
            <person name="Medema M.H."/>
            <person name="Devos D.P."/>
            <person name="Kaster A.-K."/>
            <person name="Ovreas L."/>
            <person name="Rohde M."/>
            <person name="Galperin M.Y."/>
            <person name="Jogler C."/>
        </authorList>
    </citation>
    <scope>NUCLEOTIDE SEQUENCE [LARGE SCALE GENOMIC DNA]</scope>
    <source>
        <strain evidence="6 7">Pan216</strain>
    </source>
</reference>
<sequence length="317" mass="35383">MHMTNTTVDLRQRGRWVPILVNRTAGPKSRRGPVARLRQYLRESAVDAEVFHDRDAFAEAVADPDRLDDCRCIVACGGDGTAQWVVNLKPAAPLAIFPLGSENLLARHLRIGRSARRFAEMVVAGRSRTIDLGRISGDEGDPTAFTLMATIGFDATVVAKVHERRRGHVRRWNYVHATAESLWNYSFPKMRIQVDDDGFECEGYHAFVFNLREYAMGLPLCPQADGDDRRLDLLVFQQPGPYHLLRYTSAMLGGRLHELNDVVIRKFKRLRLDSRGGHDIQADGDPVGKAPAVIEVNPSALELVVPTLDPLANRQAA</sequence>
<dbReference type="Gene3D" id="2.60.200.40">
    <property type="match status" value="1"/>
</dbReference>
<evidence type="ECO:0000256" key="1">
    <source>
        <dbReference type="ARBA" id="ARBA00022679"/>
    </source>
</evidence>
<dbReference type="InterPro" id="IPR050187">
    <property type="entry name" value="Lipid_Phosphate_FormReg"/>
</dbReference>
<keyword evidence="2" id="KW-0547">Nucleotide-binding</keyword>
<evidence type="ECO:0000313" key="7">
    <source>
        <dbReference type="Proteomes" id="UP000317093"/>
    </source>
</evidence>
<dbReference type="GO" id="GO:0005524">
    <property type="term" value="F:ATP binding"/>
    <property type="evidence" value="ECO:0007669"/>
    <property type="project" value="UniProtKB-KW"/>
</dbReference>
<dbReference type="KEGG" id="knv:Pan216_53620"/>
<evidence type="ECO:0000256" key="4">
    <source>
        <dbReference type="ARBA" id="ARBA00022840"/>
    </source>
</evidence>
<dbReference type="PANTHER" id="PTHR12358">
    <property type="entry name" value="SPHINGOSINE KINASE"/>
    <property type="match status" value="1"/>
</dbReference>
<keyword evidence="3 6" id="KW-0418">Kinase</keyword>
<dbReference type="Proteomes" id="UP000317093">
    <property type="component" value="Chromosome"/>
</dbReference>
<dbReference type="GO" id="GO:0005886">
    <property type="term" value="C:plasma membrane"/>
    <property type="evidence" value="ECO:0007669"/>
    <property type="project" value="TreeGrafter"/>
</dbReference>
<dbReference type="Pfam" id="PF00781">
    <property type="entry name" value="DAGK_cat"/>
    <property type="match status" value="1"/>
</dbReference>
<feature type="domain" description="DAGKc" evidence="5">
    <location>
        <begin position="14"/>
        <end position="139"/>
    </location>
</feature>
<name>A0A518BBX5_9BACT</name>
<keyword evidence="7" id="KW-1185">Reference proteome</keyword>